<name>A0A158JSN1_9BURK</name>
<sequence length="125" mass="13728">MLEASLRSNGRIGLRIYADMVAKPAIAISIVYCALSNISFQTAADGSFSMSRASEVGLVSVHYAEQHATDAVLFKRVGPTLFEYRVRRPLVGYAGIPWLVARRTEIDLARHCEDLSHEGCTLDAN</sequence>
<evidence type="ECO:0000313" key="1">
    <source>
        <dbReference type="EMBL" id="SAL71695.1"/>
    </source>
</evidence>
<dbReference type="AlphaFoldDB" id="A0A158JSN1"/>
<gene>
    <name evidence="1" type="ORF">AWB74_04243</name>
</gene>
<proteinExistence type="predicted"/>
<accession>A0A158JSN1</accession>
<evidence type="ECO:0000313" key="2">
    <source>
        <dbReference type="Proteomes" id="UP000055019"/>
    </source>
</evidence>
<dbReference type="EMBL" id="FCOM02000019">
    <property type="protein sequence ID" value="SAL71695.1"/>
    <property type="molecule type" value="Genomic_DNA"/>
</dbReference>
<protein>
    <submittedName>
        <fullName evidence="1">Uncharacterized protein</fullName>
    </submittedName>
</protein>
<comment type="caution">
    <text evidence="1">The sequence shown here is derived from an EMBL/GenBank/DDBJ whole genome shotgun (WGS) entry which is preliminary data.</text>
</comment>
<organism evidence="1 2">
    <name type="scientific">Caballeronia arvi</name>
    <dbReference type="NCBI Taxonomy" id="1777135"/>
    <lineage>
        <taxon>Bacteria</taxon>
        <taxon>Pseudomonadati</taxon>
        <taxon>Pseudomonadota</taxon>
        <taxon>Betaproteobacteria</taxon>
        <taxon>Burkholderiales</taxon>
        <taxon>Burkholderiaceae</taxon>
        <taxon>Caballeronia</taxon>
    </lineage>
</organism>
<reference evidence="1" key="1">
    <citation type="submission" date="2016-01" db="EMBL/GenBank/DDBJ databases">
        <authorList>
            <person name="Peeters C."/>
        </authorList>
    </citation>
    <scope>NUCLEOTIDE SEQUENCE [LARGE SCALE GENOMIC DNA]</scope>
    <source>
        <strain evidence="1">LMG 29317</strain>
    </source>
</reference>
<dbReference type="Proteomes" id="UP000055019">
    <property type="component" value="Unassembled WGS sequence"/>
</dbReference>
<keyword evidence="2" id="KW-1185">Reference proteome</keyword>